<dbReference type="InterPro" id="IPR001296">
    <property type="entry name" value="Glyco_trans_1"/>
</dbReference>
<dbReference type="RefSeq" id="WP_114727786.1">
    <property type="nucleotide sequence ID" value="NZ_BJMI01000020.1"/>
</dbReference>
<dbReference type="InterPro" id="IPR028098">
    <property type="entry name" value="Glyco_trans_4-like_N"/>
</dbReference>
<evidence type="ECO:0000259" key="3">
    <source>
        <dbReference type="Pfam" id="PF13439"/>
    </source>
</evidence>
<keyword evidence="6" id="KW-1185">Reference proteome</keyword>
<dbReference type="PANTHER" id="PTHR46401:SF2">
    <property type="entry name" value="GLYCOSYLTRANSFERASE WBBK-RELATED"/>
    <property type="match status" value="1"/>
</dbReference>
<dbReference type="Proteomes" id="UP000562982">
    <property type="component" value="Unassembled WGS sequence"/>
</dbReference>
<dbReference type="Pfam" id="PF00534">
    <property type="entry name" value="Glycos_transf_1"/>
    <property type="match status" value="1"/>
</dbReference>
<comment type="caution">
    <text evidence="5">The sequence shown here is derived from an EMBL/GenBank/DDBJ whole genome shotgun (WGS) entry which is preliminary data.</text>
</comment>
<dbReference type="Pfam" id="PF13439">
    <property type="entry name" value="Glyco_transf_4"/>
    <property type="match status" value="1"/>
</dbReference>
<dbReference type="PANTHER" id="PTHR46401">
    <property type="entry name" value="GLYCOSYLTRANSFERASE WBBK-RELATED"/>
    <property type="match status" value="1"/>
</dbReference>
<evidence type="ECO:0000313" key="7">
    <source>
        <dbReference type="Proteomes" id="UP000562982"/>
    </source>
</evidence>
<organism evidence="5 6">
    <name type="scientific">Gluconacetobacter liquefaciens</name>
    <name type="common">Acetobacter liquefaciens</name>
    <dbReference type="NCBI Taxonomy" id="89584"/>
    <lineage>
        <taxon>Bacteria</taxon>
        <taxon>Pseudomonadati</taxon>
        <taxon>Pseudomonadota</taxon>
        <taxon>Alphaproteobacteria</taxon>
        <taxon>Acetobacterales</taxon>
        <taxon>Acetobacteraceae</taxon>
        <taxon>Gluconacetobacter</taxon>
    </lineage>
</organism>
<dbReference type="CDD" id="cd03809">
    <property type="entry name" value="GT4_MtfB-like"/>
    <property type="match status" value="1"/>
</dbReference>
<evidence type="ECO:0000313" key="4">
    <source>
        <dbReference type="EMBL" id="MBB2187533.1"/>
    </source>
</evidence>
<name>A0A370G2G5_GLULI</name>
<feature type="domain" description="Glycosyltransferase subfamily 4-like N-terminal" evidence="3">
    <location>
        <begin position="18"/>
        <end position="206"/>
    </location>
</feature>
<evidence type="ECO:0000256" key="1">
    <source>
        <dbReference type="ARBA" id="ARBA00022679"/>
    </source>
</evidence>
<dbReference type="GO" id="GO:0009103">
    <property type="term" value="P:lipopolysaccharide biosynthetic process"/>
    <property type="evidence" value="ECO:0007669"/>
    <property type="project" value="TreeGrafter"/>
</dbReference>
<reference evidence="5 6" key="1">
    <citation type="submission" date="2018-07" db="EMBL/GenBank/DDBJ databases">
        <title>Genomic Encyclopedia of Type Strains, Phase IV (KMG-IV): sequencing the most valuable type-strain genomes for metagenomic binning, comparative biology and taxonomic classification.</title>
        <authorList>
            <person name="Goeker M."/>
        </authorList>
    </citation>
    <scope>NUCLEOTIDE SEQUENCE [LARGE SCALE GENOMIC DNA]</scope>
    <source>
        <strain evidence="5 6">DSM 5603</strain>
    </source>
</reference>
<accession>A0A370G2G5</accession>
<feature type="domain" description="Glycosyl transferase family 1" evidence="2">
    <location>
        <begin position="224"/>
        <end position="357"/>
    </location>
</feature>
<evidence type="ECO:0000259" key="2">
    <source>
        <dbReference type="Pfam" id="PF00534"/>
    </source>
</evidence>
<dbReference type="AlphaFoldDB" id="A0A370G2G5"/>
<proteinExistence type="predicted"/>
<reference evidence="4 7" key="2">
    <citation type="submission" date="2020-04" db="EMBL/GenBank/DDBJ databases">
        <title>Description of novel Gluconacetobacter.</title>
        <authorList>
            <person name="Sombolestani A."/>
        </authorList>
    </citation>
    <scope>NUCLEOTIDE SEQUENCE [LARGE SCALE GENOMIC DNA]</scope>
    <source>
        <strain evidence="4 7">LMG 1382</strain>
    </source>
</reference>
<evidence type="ECO:0000313" key="6">
    <source>
        <dbReference type="Proteomes" id="UP000254958"/>
    </source>
</evidence>
<dbReference type="SUPFAM" id="SSF53756">
    <property type="entry name" value="UDP-Glycosyltransferase/glycogen phosphorylase"/>
    <property type="match status" value="1"/>
</dbReference>
<dbReference type="OrthoDB" id="9801609at2"/>
<keyword evidence="1 5" id="KW-0808">Transferase</keyword>
<evidence type="ECO:0000313" key="5">
    <source>
        <dbReference type="EMBL" id="RDI37430.1"/>
    </source>
</evidence>
<dbReference type="Proteomes" id="UP000254958">
    <property type="component" value="Unassembled WGS sequence"/>
</dbReference>
<protein>
    <submittedName>
        <fullName evidence="4">Glycosyltransferase family 4 protein</fullName>
    </submittedName>
    <submittedName>
        <fullName evidence="5">Glycosyltransferase involved in cell wall biosynthesis</fullName>
    </submittedName>
</protein>
<sequence>MPMIWLDARNMNRTGGTGVARYTELTAECLAGAGMQPTYLTDYAPGTAPARPHTLARQIWRRLQSLRPHYRATLHHANLGGPADGAGQAPSAAPWAVCPDIFRIAHVKFTHQGTLARVRTAAPPDIMHWTYPLPIRLEGARNVVTVHDAVPLTHPDLTGIDSERFRHLMMRLAESTDVIVTVSETARQDIITQCGIAPSRIHNLYQAVTFSEDELRQARAARPPAPPGYFVHVGRVERRKNICRLVAAHARSGTRRPLVLIGPDGDDRPDYAPFVGDTPVIRLPWSDRATLIRTMQDAHALLFPSLAEGFGIPIIEAMLLGTPVLTARGGATGEIATKDAAILVDPLNVSAIAEGIRVLDGWGENDPARLALIARGAARATHFSPDAYLDRLRGFYDSLM</sequence>
<dbReference type="EMBL" id="QQAW01000006">
    <property type="protein sequence ID" value="RDI37430.1"/>
    <property type="molecule type" value="Genomic_DNA"/>
</dbReference>
<dbReference type="Gene3D" id="3.40.50.2000">
    <property type="entry name" value="Glycogen Phosphorylase B"/>
    <property type="match status" value="2"/>
</dbReference>
<gene>
    <name evidence="5" type="ORF">C7453_106153</name>
    <name evidence="4" type="ORF">HLH32_14335</name>
</gene>
<dbReference type="EMBL" id="JABEQI010000009">
    <property type="protein sequence ID" value="MBB2187533.1"/>
    <property type="molecule type" value="Genomic_DNA"/>
</dbReference>
<dbReference type="GO" id="GO:0016757">
    <property type="term" value="F:glycosyltransferase activity"/>
    <property type="evidence" value="ECO:0007669"/>
    <property type="project" value="InterPro"/>
</dbReference>